<dbReference type="OrthoDB" id="674685at2759"/>
<keyword evidence="3" id="KW-1185">Reference proteome</keyword>
<feature type="compositionally biased region" description="Basic residues" evidence="1">
    <location>
        <begin position="62"/>
        <end position="72"/>
    </location>
</feature>
<feature type="compositionally biased region" description="Gly residues" evidence="1">
    <location>
        <begin position="15"/>
        <end position="26"/>
    </location>
</feature>
<sequence length="134" mass="14834">MRTTEASRELPPLDNGGGGDDGSIGRGRGRRALKMGRIKRSWDRRRNKQKAKQGESPERATRRPWGRRRGKKTTVAISSVDKETRAMGEQGGGGSELCKKRILMGHKCMALNSSGNLHYGPDGILLPEFLPYDD</sequence>
<reference evidence="2 3" key="1">
    <citation type="submission" date="2018-04" db="EMBL/GenBank/DDBJ databases">
        <authorList>
            <person name="Vogel A."/>
        </authorList>
    </citation>
    <scope>NUCLEOTIDE SEQUENCE [LARGE SCALE GENOMIC DNA]</scope>
</reference>
<evidence type="ECO:0000313" key="2">
    <source>
        <dbReference type="EMBL" id="VFQ73374.1"/>
    </source>
</evidence>
<dbReference type="Proteomes" id="UP000595140">
    <property type="component" value="Unassembled WGS sequence"/>
</dbReference>
<feature type="compositionally biased region" description="Basic and acidic residues" evidence="1">
    <location>
        <begin position="52"/>
        <end position="61"/>
    </location>
</feature>
<name>A0A484LAS9_9ASTE</name>
<proteinExistence type="predicted"/>
<organism evidence="2 3">
    <name type="scientific">Cuscuta campestris</name>
    <dbReference type="NCBI Taxonomy" id="132261"/>
    <lineage>
        <taxon>Eukaryota</taxon>
        <taxon>Viridiplantae</taxon>
        <taxon>Streptophyta</taxon>
        <taxon>Embryophyta</taxon>
        <taxon>Tracheophyta</taxon>
        <taxon>Spermatophyta</taxon>
        <taxon>Magnoliopsida</taxon>
        <taxon>eudicotyledons</taxon>
        <taxon>Gunneridae</taxon>
        <taxon>Pentapetalae</taxon>
        <taxon>asterids</taxon>
        <taxon>lamiids</taxon>
        <taxon>Solanales</taxon>
        <taxon>Convolvulaceae</taxon>
        <taxon>Cuscuteae</taxon>
        <taxon>Cuscuta</taxon>
        <taxon>Cuscuta subgen. Grammica</taxon>
        <taxon>Cuscuta sect. Cleistogrammica</taxon>
    </lineage>
</organism>
<dbReference type="PANTHER" id="PTHR33237">
    <property type="entry name" value="F2P16.13 PROTEIN-RELATED"/>
    <property type="match status" value="1"/>
</dbReference>
<evidence type="ECO:0000256" key="1">
    <source>
        <dbReference type="SAM" id="MobiDB-lite"/>
    </source>
</evidence>
<accession>A0A484LAS9</accession>
<gene>
    <name evidence="2" type="ORF">CCAM_LOCUS15150</name>
</gene>
<feature type="compositionally biased region" description="Basic residues" evidence="1">
    <location>
        <begin position="27"/>
        <end position="51"/>
    </location>
</feature>
<protein>
    <submittedName>
        <fullName evidence="2">Uncharacterized protein</fullName>
    </submittedName>
</protein>
<dbReference type="AlphaFoldDB" id="A0A484LAS9"/>
<dbReference type="PANTHER" id="PTHR33237:SF39">
    <property type="match status" value="1"/>
</dbReference>
<dbReference type="EMBL" id="OOIL02001182">
    <property type="protein sequence ID" value="VFQ73374.1"/>
    <property type="molecule type" value="Genomic_DNA"/>
</dbReference>
<feature type="region of interest" description="Disordered" evidence="1">
    <location>
        <begin position="1"/>
        <end position="73"/>
    </location>
</feature>
<evidence type="ECO:0000313" key="3">
    <source>
        <dbReference type="Proteomes" id="UP000595140"/>
    </source>
</evidence>